<dbReference type="AlphaFoldDB" id="A0A1Y2MMI5"/>
<keyword evidence="4" id="KW-1185">Reference proteome</keyword>
<dbReference type="Pfam" id="PF06445">
    <property type="entry name" value="GyrI-like"/>
    <property type="match status" value="1"/>
</dbReference>
<name>A0A1Y2MMI5_PSEAH</name>
<dbReference type="InterPro" id="IPR009061">
    <property type="entry name" value="DNA-bd_dom_put_sf"/>
</dbReference>
<protein>
    <submittedName>
        <fullName evidence="3">Multidrug-efflux transporter 1 regulator</fullName>
    </submittedName>
</protein>
<evidence type="ECO:0000256" key="1">
    <source>
        <dbReference type="ARBA" id="ARBA00023125"/>
    </source>
</evidence>
<dbReference type="SMART" id="SM00871">
    <property type="entry name" value="AraC_E_bind"/>
    <property type="match status" value="1"/>
</dbReference>
<dbReference type="SUPFAM" id="SSF46955">
    <property type="entry name" value="Putative DNA-binding domain"/>
    <property type="match status" value="1"/>
</dbReference>
<dbReference type="RefSeq" id="WP_232021331.1">
    <property type="nucleotide sequence ID" value="NZ_AP018920.1"/>
</dbReference>
<dbReference type="SMART" id="SM00422">
    <property type="entry name" value="HTH_MERR"/>
    <property type="match status" value="1"/>
</dbReference>
<dbReference type="PROSITE" id="PS50937">
    <property type="entry name" value="HTH_MERR_2"/>
    <property type="match status" value="1"/>
</dbReference>
<dbReference type="SUPFAM" id="SSF55136">
    <property type="entry name" value="Probable bacterial effector-binding domain"/>
    <property type="match status" value="1"/>
</dbReference>
<dbReference type="InterPro" id="IPR010499">
    <property type="entry name" value="AraC_E-bd"/>
</dbReference>
<organism evidence="3 4">
    <name type="scientific">Pseudonocardia autotrophica</name>
    <name type="common">Amycolata autotrophica</name>
    <name type="synonym">Nocardia autotrophica</name>
    <dbReference type="NCBI Taxonomy" id="2074"/>
    <lineage>
        <taxon>Bacteria</taxon>
        <taxon>Bacillati</taxon>
        <taxon>Actinomycetota</taxon>
        <taxon>Actinomycetes</taxon>
        <taxon>Pseudonocardiales</taxon>
        <taxon>Pseudonocardiaceae</taxon>
        <taxon>Pseudonocardia</taxon>
    </lineage>
</organism>
<accession>A0A1Y2MMI5</accession>
<proteinExistence type="predicted"/>
<keyword evidence="1" id="KW-0238">DNA-binding</keyword>
<dbReference type="InterPro" id="IPR000551">
    <property type="entry name" value="MerR-type_HTH_dom"/>
</dbReference>
<dbReference type="Gene3D" id="1.10.1660.10">
    <property type="match status" value="1"/>
</dbReference>
<dbReference type="CDD" id="cd01107">
    <property type="entry name" value="HTH_BmrR"/>
    <property type="match status" value="1"/>
</dbReference>
<sequence length="273" mass="29307">MTALLSIGDFAAVTHLSIRTLRRYHRDGLLEPARVDPGNGYRWYGTDQIADAQVIRRFRELDMPVPEIARILRTADLDARSALVAGHLARLEDRLTTTRNAVAALRRLLDPAGSPVEIVRRTDPARRVAAVRGETTHDSAPAWYARAAAEIDAALVAAGARPAGPPGGEYANALFTGGSGVATVYVPTDREIDDGRVHTVVLPARDLAVTVHHGPHDDIDVTYGLLGSHLAEHALVLGDGVVETYLAGPRDTADPAAWRTEIGRIVFSTSARG</sequence>
<gene>
    <name evidence="3" type="primary">bmrR_2</name>
    <name evidence="3" type="ORF">BG845_05375</name>
</gene>
<dbReference type="PANTHER" id="PTHR30204:SF97">
    <property type="entry name" value="MERR FAMILY REGULATORY PROTEIN"/>
    <property type="match status" value="1"/>
</dbReference>
<feature type="domain" description="HTH merR-type" evidence="2">
    <location>
        <begin position="4"/>
        <end position="74"/>
    </location>
</feature>
<dbReference type="Proteomes" id="UP000194360">
    <property type="component" value="Unassembled WGS sequence"/>
</dbReference>
<dbReference type="STRING" id="2074.BG845_05375"/>
<dbReference type="Gene3D" id="3.20.80.10">
    <property type="entry name" value="Regulatory factor, effector binding domain"/>
    <property type="match status" value="1"/>
</dbReference>
<dbReference type="InterPro" id="IPR029442">
    <property type="entry name" value="GyrI-like"/>
</dbReference>
<dbReference type="Pfam" id="PF13411">
    <property type="entry name" value="MerR_1"/>
    <property type="match status" value="1"/>
</dbReference>
<reference evidence="3 4" key="1">
    <citation type="submission" date="2016-09" db="EMBL/GenBank/DDBJ databases">
        <title>Pseudonocardia autotrophica DSM535, a candidate organism with high potential of specific P450 cytochromes.</title>
        <authorList>
            <person name="Grumaz C."/>
            <person name="Vainshtein Y."/>
            <person name="Kirstahler P."/>
            <person name="Sohn K."/>
        </authorList>
    </citation>
    <scope>NUCLEOTIDE SEQUENCE [LARGE SCALE GENOMIC DNA]</scope>
    <source>
        <strain evidence="3 4">DSM 535</strain>
    </source>
</reference>
<dbReference type="GO" id="GO:0003677">
    <property type="term" value="F:DNA binding"/>
    <property type="evidence" value="ECO:0007669"/>
    <property type="project" value="UniProtKB-KW"/>
</dbReference>
<evidence type="ECO:0000313" key="4">
    <source>
        <dbReference type="Proteomes" id="UP000194360"/>
    </source>
</evidence>
<dbReference type="PANTHER" id="PTHR30204">
    <property type="entry name" value="REDOX-CYCLING DRUG-SENSING TRANSCRIPTIONAL ACTIVATOR SOXR"/>
    <property type="match status" value="1"/>
</dbReference>
<dbReference type="InterPro" id="IPR047057">
    <property type="entry name" value="MerR_fam"/>
</dbReference>
<comment type="caution">
    <text evidence="3">The sequence shown here is derived from an EMBL/GenBank/DDBJ whole genome shotgun (WGS) entry which is preliminary data.</text>
</comment>
<evidence type="ECO:0000259" key="2">
    <source>
        <dbReference type="PROSITE" id="PS50937"/>
    </source>
</evidence>
<dbReference type="EMBL" id="MIGB01000039">
    <property type="protein sequence ID" value="OSY36453.1"/>
    <property type="molecule type" value="Genomic_DNA"/>
</dbReference>
<dbReference type="InterPro" id="IPR011256">
    <property type="entry name" value="Reg_factor_effector_dom_sf"/>
</dbReference>
<dbReference type="GO" id="GO:0003700">
    <property type="term" value="F:DNA-binding transcription factor activity"/>
    <property type="evidence" value="ECO:0007669"/>
    <property type="project" value="InterPro"/>
</dbReference>
<evidence type="ECO:0000313" key="3">
    <source>
        <dbReference type="EMBL" id="OSY36453.1"/>
    </source>
</evidence>